<dbReference type="Proteomes" id="UP000077412">
    <property type="component" value="Chromosome"/>
</dbReference>
<keyword evidence="2" id="KW-1185">Reference proteome</keyword>
<dbReference type="KEGG" id="far:ABE41_005580"/>
<protein>
    <recommendedName>
        <fullName evidence="3">Nudix hydrolase domain-containing protein</fullName>
    </recommendedName>
</protein>
<dbReference type="AlphaFoldDB" id="A0A1B1Z294"/>
<name>A0A1B1Z294_9BACL</name>
<dbReference type="InterPro" id="IPR015797">
    <property type="entry name" value="NUDIX_hydrolase-like_dom_sf"/>
</dbReference>
<evidence type="ECO:0000313" key="1">
    <source>
        <dbReference type="EMBL" id="ANX11471.1"/>
    </source>
</evidence>
<proteinExistence type="predicted"/>
<dbReference type="SUPFAM" id="SSF55811">
    <property type="entry name" value="Nudix"/>
    <property type="match status" value="1"/>
</dbReference>
<dbReference type="RefSeq" id="WP_066287334.1">
    <property type="nucleotide sequence ID" value="NZ_CP016761.1"/>
</dbReference>
<accession>A0A1B1Z294</accession>
<dbReference type="Gene3D" id="3.90.79.10">
    <property type="entry name" value="Nucleoside Triphosphate Pyrophosphohydrolase"/>
    <property type="match status" value="1"/>
</dbReference>
<gene>
    <name evidence="1" type="ORF">ABE41_005580</name>
</gene>
<reference evidence="1 2" key="1">
    <citation type="submission" date="2016-08" db="EMBL/GenBank/DDBJ databases">
        <title>Complete genome sequence of Fictibacillus arsenicus G25-54, a strain with toxicity to nematodes and a potential arsenic-resistance activity.</title>
        <authorList>
            <person name="Zheng Z."/>
        </authorList>
    </citation>
    <scope>NUCLEOTIDE SEQUENCE [LARGE SCALE GENOMIC DNA]</scope>
    <source>
        <strain evidence="1 2">G25-54</strain>
    </source>
</reference>
<dbReference type="OrthoDB" id="2676840at2"/>
<evidence type="ECO:0008006" key="3">
    <source>
        <dbReference type="Google" id="ProtNLM"/>
    </source>
</evidence>
<evidence type="ECO:0000313" key="2">
    <source>
        <dbReference type="Proteomes" id="UP000077412"/>
    </source>
</evidence>
<dbReference type="CDD" id="cd02883">
    <property type="entry name" value="NUDIX_Hydrolase"/>
    <property type="match status" value="1"/>
</dbReference>
<dbReference type="EMBL" id="CP016761">
    <property type="protein sequence ID" value="ANX11471.1"/>
    <property type="molecule type" value="Genomic_DNA"/>
</dbReference>
<dbReference type="STRING" id="255247.ABE41_005580"/>
<sequence length="251" mass="29331">MKPAVLTYVTKPLSVKLDEIPVELPEPFQDKVENFWSEINKDNRFTRGEVFHVNTVEESQDFLNVILKRSDYAYYLYSVRNKQIEMERCRVIYSAGLVETADSFFVFGEMGKNTAYPGRLQCVGGGLSEHDLQDSVFNLEKSLLRELHEELGIIDNNDVKECTVKYMKTGGDFDFITVLYHIQLNLTLEQLDEQYKVFCKALMAKGESPEFQRIVWLKNNNKSIDEFIRNEKRDSVDYLFPFLKEMNKTLQ</sequence>
<organism evidence="1 2">
    <name type="scientific">Fictibacillus arsenicus</name>
    <dbReference type="NCBI Taxonomy" id="255247"/>
    <lineage>
        <taxon>Bacteria</taxon>
        <taxon>Bacillati</taxon>
        <taxon>Bacillota</taxon>
        <taxon>Bacilli</taxon>
        <taxon>Bacillales</taxon>
        <taxon>Fictibacillaceae</taxon>
        <taxon>Fictibacillus</taxon>
    </lineage>
</organism>